<gene>
    <name evidence="1" type="ORF">SDC9_115598</name>
</gene>
<evidence type="ECO:0000313" key="1">
    <source>
        <dbReference type="EMBL" id="MPM68664.1"/>
    </source>
</evidence>
<proteinExistence type="predicted"/>
<comment type="caution">
    <text evidence="1">The sequence shown here is derived from an EMBL/GenBank/DDBJ whole genome shotgun (WGS) entry which is preliminary data.</text>
</comment>
<reference evidence="1" key="1">
    <citation type="submission" date="2019-08" db="EMBL/GenBank/DDBJ databases">
        <authorList>
            <person name="Kucharzyk K."/>
            <person name="Murdoch R.W."/>
            <person name="Higgins S."/>
            <person name="Loffler F."/>
        </authorList>
    </citation>
    <scope>NUCLEOTIDE SEQUENCE</scope>
</reference>
<organism evidence="1">
    <name type="scientific">bioreactor metagenome</name>
    <dbReference type="NCBI Taxonomy" id="1076179"/>
    <lineage>
        <taxon>unclassified sequences</taxon>
        <taxon>metagenomes</taxon>
        <taxon>ecological metagenomes</taxon>
    </lineage>
</organism>
<name>A0A645C3X7_9ZZZZ</name>
<protein>
    <submittedName>
        <fullName evidence="1">Uncharacterized protein</fullName>
    </submittedName>
</protein>
<sequence length="181" mass="19571">MDEQWRAEPASDLSGLAGALGRVAADTHVQRPTRADRVIERGNGLLEWGLRIEAMRVEDVYIIETEAAQRLIQRGEHVLASTTARSVGSGPHVISGLGRDHQFIPVGGQIRAQQLAEVDLRLAGRRPVVVCEVEVRDAGIEGGAHDLALGSGRMKVAEVLPQPQRDGWQQKSRASAAAIDH</sequence>
<accession>A0A645C3X7</accession>
<dbReference type="AlphaFoldDB" id="A0A645C3X7"/>
<dbReference type="EMBL" id="VSSQ01022385">
    <property type="protein sequence ID" value="MPM68664.1"/>
    <property type="molecule type" value="Genomic_DNA"/>
</dbReference>